<sequence>MYNEVLRLDDAQTLLNCSLVQPYTTNKAKVIYLKQRPPSRSLRGSGDLCITCGRSLQESYIFCSLSCKVHHLLLISKRESIKGTSSKCDEFCVVQDQEIEDSQVTIDSVLDSPTTSTSLCTMSGSTSSTSGTAESLKKKRGSVHLVPGVWYTPPTELATAMNRRKRVPHRSPLY</sequence>
<dbReference type="PANTHER" id="PTHR31065:SF52">
    <property type="entry name" value="B BOX-TYPE DOMAIN-CONTAINING PROTEIN"/>
    <property type="match status" value="1"/>
</dbReference>
<evidence type="ECO:0000313" key="2">
    <source>
        <dbReference type="EMBL" id="KAK7309039.1"/>
    </source>
</evidence>
<proteinExistence type="predicted"/>
<reference evidence="2 3" key="1">
    <citation type="submission" date="2024-01" db="EMBL/GenBank/DDBJ databases">
        <title>The genomes of 5 underutilized Papilionoideae crops provide insights into root nodulation and disease resistance.</title>
        <authorList>
            <person name="Yuan L."/>
        </authorList>
    </citation>
    <scope>NUCLEOTIDE SEQUENCE [LARGE SCALE GENOMIC DNA]</scope>
    <source>
        <strain evidence="2">LY-2023</strain>
        <tissue evidence="2">Leaf</tissue>
    </source>
</reference>
<name>A0AAN9K4H8_CLITE</name>
<evidence type="ECO:0000256" key="1">
    <source>
        <dbReference type="SAM" id="MobiDB-lite"/>
    </source>
</evidence>
<organism evidence="2 3">
    <name type="scientific">Clitoria ternatea</name>
    <name type="common">Butterfly pea</name>
    <dbReference type="NCBI Taxonomy" id="43366"/>
    <lineage>
        <taxon>Eukaryota</taxon>
        <taxon>Viridiplantae</taxon>
        <taxon>Streptophyta</taxon>
        <taxon>Embryophyta</taxon>
        <taxon>Tracheophyta</taxon>
        <taxon>Spermatophyta</taxon>
        <taxon>Magnoliopsida</taxon>
        <taxon>eudicotyledons</taxon>
        <taxon>Gunneridae</taxon>
        <taxon>Pentapetalae</taxon>
        <taxon>rosids</taxon>
        <taxon>fabids</taxon>
        <taxon>Fabales</taxon>
        <taxon>Fabaceae</taxon>
        <taxon>Papilionoideae</taxon>
        <taxon>50 kb inversion clade</taxon>
        <taxon>NPAAA clade</taxon>
        <taxon>indigoferoid/millettioid clade</taxon>
        <taxon>Phaseoleae</taxon>
        <taxon>Clitoria</taxon>
    </lineage>
</organism>
<evidence type="ECO:0000313" key="3">
    <source>
        <dbReference type="Proteomes" id="UP001359559"/>
    </source>
</evidence>
<dbReference type="Proteomes" id="UP001359559">
    <property type="component" value="Unassembled WGS sequence"/>
</dbReference>
<keyword evidence="3" id="KW-1185">Reference proteome</keyword>
<dbReference type="Pfam" id="PF04640">
    <property type="entry name" value="PLATZ"/>
    <property type="match status" value="1"/>
</dbReference>
<protein>
    <recommendedName>
        <fullName evidence="4">PLATZ transcription factor family protein</fullName>
    </recommendedName>
</protein>
<evidence type="ECO:0008006" key="4">
    <source>
        <dbReference type="Google" id="ProtNLM"/>
    </source>
</evidence>
<dbReference type="PANTHER" id="PTHR31065">
    <property type="entry name" value="PLATZ TRANSCRIPTION FACTOR FAMILY PROTEIN"/>
    <property type="match status" value="1"/>
</dbReference>
<feature type="compositionally biased region" description="Low complexity" evidence="1">
    <location>
        <begin position="117"/>
        <end position="132"/>
    </location>
</feature>
<accession>A0AAN9K4H8</accession>
<gene>
    <name evidence="2" type="ORF">RJT34_05461</name>
</gene>
<feature type="region of interest" description="Disordered" evidence="1">
    <location>
        <begin position="117"/>
        <end position="139"/>
    </location>
</feature>
<dbReference type="EMBL" id="JAYKXN010000002">
    <property type="protein sequence ID" value="KAK7309039.1"/>
    <property type="molecule type" value="Genomic_DNA"/>
</dbReference>
<dbReference type="AlphaFoldDB" id="A0AAN9K4H8"/>
<comment type="caution">
    <text evidence="2">The sequence shown here is derived from an EMBL/GenBank/DDBJ whole genome shotgun (WGS) entry which is preliminary data.</text>
</comment>
<dbReference type="InterPro" id="IPR006734">
    <property type="entry name" value="PLATZ"/>
</dbReference>